<protein>
    <submittedName>
        <fullName evidence="1">Uncharacterized protein</fullName>
    </submittedName>
</protein>
<proteinExistence type="predicted"/>
<dbReference type="EMBL" id="PVNK01000281">
    <property type="protein sequence ID" value="PRP90442.1"/>
    <property type="molecule type" value="Genomic_DNA"/>
</dbReference>
<name>A0A2S9XC60_9BACT</name>
<keyword evidence="2" id="KW-1185">Reference proteome</keyword>
<accession>A0A2S9XC60</accession>
<evidence type="ECO:0000313" key="2">
    <source>
        <dbReference type="Proteomes" id="UP000237968"/>
    </source>
</evidence>
<sequence>MPRYTKPRPRTYFLLAGSKENELSRGGDRAWLDALASWAVPRADAGLRGTCPANQVQIQHRCRNIAGHGEVRCMSDTELRRNQAVRTEFNDPSQLTPDQRALLARERAKKRSSLETVTPPLTGQQINEKVERHIKSFDLGIDYDPSNGPALHPNDRLTSCPGRSFGWDYLADRGVAPHPDTIGVPQDWDSRYYSGYFDKSRNQVRPLREGDDDDAQTWGEKPQADFAGTPIRDLHHYLGQIGYAAPVGAFNGHGSVFHVTLKYAIKAFKVRYMPNDSLTSQQHGRVDYRTAEFILKVMMAYAQVGPI</sequence>
<evidence type="ECO:0000313" key="1">
    <source>
        <dbReference type="EMBL" id="PRP90442.1"/>
    </source>
</evidence>
<dbReference type="AlphaFoldDB" id="A0A2S9XC60"/>
<comment type="caution">
    <text evidence="1">The sequence shown here is derived from an EMBL/GenBank/DDBJ whole genome shotgun (WGS) entry which is preliminary data.</text>
</comment>
<gene>
    <name evidence="1" type="ORF">ENSA5_64560</name>
</gene>
<reference evidence="1 2" key="1">
    <citation type="submission" date="2018-03" db="EMBL/GenBank/DDBJ databases">
        <title>Draft Genome Sequences of the Obligatory Marine Myxobacteria Enhygromyxa salina SWB005.</title>
        <authorList>
            <person name="Poehlein A."/>
            <person name="Moghaddam J.A."/>
            <person name="Harms H."/>
            <person name="Alanjari M."/>
            <person name="Koenig G.M."/>
            <person name="Daniel R."/>
            <person name="Schaeberle T.F."/>
        </authorList>
    </citation>
    <scope>NUCLEOTIDE SEQUENCE [LARGE SCALE GENOMIC DNA]</scope>
    <source>
        <strain evidence="1 2">SWB005</strain>
    </source>
</reference>
<organism evidence="1 2">
    <name type="scientific">Enhygromyxa salina</name>
    <dbReference type="NCBI Taxonomy" id="215803"/>
    <lineage>
        <taxon>Bacteria</taxon>
        <taxon>Pseudomonadati</taxon>
        <taxon>Myxococcota</taxon>
        <taxon>Polyangia</taxon>
        <taxon>Nannocystales</taxon>
        <taxon>Nannocystaceae</taxon>
        <taxon>Enhygromyxa</taxon>
    </lineage>
</organism>
<dbReference type="Proteomes" id="UP000237968">
    <property type="component" value="Unassembled WGS sequence"/>
</dbReference>